<protein>
    <submittedName>
        <fullName evidence="4">Uncharacterized protein</fullName>
    </submittedName>
</protein>
<evidence type="ECO:0000256" key="2">
    <source>
        <dbReference type="ARBA" id="ARBA00022801"/>
    </source>
</evidence>
<dbReference type="InterPro" id="IPR029001">
    <property type="entry name" value="ITPase-like_fam"/>
</dbReference>
<dbReference type="AlphaFoldDB" id="A0A133UDU5"/>
<dbReference type="PATRIC" id="fig|1698265.3.peg.1042"/>
<dbReference type="InterPro" id="IPR002637">
    <property type="entry name" value="RdgB/HAM1"/>
</dbReference>
<sequence>EYEIEIEQRDVPYIEIQTDNLADIVKPGAQQAYRMSGAPCFVEDAGLFINALNGFPGPYSSYVFKTLGNQGILRLLEGVDDRRAEFRSALGYCGNSIKVFEGKVKGTIAKEERGSKGFGYDPIFIPDMGGEGTFAEMSMEMKNALSHRANSIEKFVKWYSKNKKAEGG</sequence>
<dbReference type="CDD" id="cd00515">
    <property type="entry name" value="HAM1"/>
    <property type="match status" value="1"/>
</dbReference>
<dbReference type="Gene3D" id="3.90.950.10">
    <property type="match status" value="1"/>
</dbReference>
<dbReference type="EMBL" id="LHXP01000079">
    <property type="protein sequence ID" value="KXA92276.1"/>
    <property type="molecule type" value="Genomic_DNA"/>
</dbReference>
<evidence type="ECO:0000256" key="1">
    <source>
        <dbReference type="ARBA" id="ARBA00008023"/>
    </source>
</evidence>
<dbReference type="GO" id="GO:0005737">
    <property type="term" value="C:cytoplasm"/>
    <property type="evidence" value="ECO:0007669"/>
    <property type="project" value="TreeGrafter"/>
</dbReference>
<keyword evidence="5" id="KW-1185">Reference proteome</keyword>
<evidence type="ECO:0000256" key="3">
    <source>
        <dbReference type="RuleBase" id="RU003781"/>
    </source>
</evidence>
<comment type="similarity">
    <text evidence="1 3">Belongs to the HAM1 NTPase family.</text>
</comment>
<organism evidence="4 5">
    <name type="scientific">candidate division MSBL1 archaeon SCGC-AAA259E22</name>
    <dbReference type="NCBI Taxonomy" id="1698265"/>
    <lineage>
        <taxon>Archaea</taxon>
        <taxon>Methanobacteriati</taxon>
        <taxon>Methanobacteriota</taxon>
        <taxon>candidate division MSBL1</taxon>
    </lineage>
</organism>
<dbReference type="NCBIfam" id="NF011396">
    <property type="entry name" value="PRK14821.1"/>
    <property type="match status" value="1"/>
</dbReference>
<accession>A0A133UDU5</accession>
<dbReference type="Proteomes" id="UP000070657">
    <property type="component" value="Unassembled WGS sequence"/>
</dbReference>
<dbReference type="GO" id="GO:0047429">
    <property type="term" value="F:nucleoside triphosphate diphosphatase activity"/>
    <property type="evidence" value="ECO:0007669"/>
    <property type="project" value="InterPro"/>
</dbReference>
<dbReference type="GO" id="GO:0009143">
    <property type="term" value="P:nucleoside triphosphate catabolic process"/>
    <property type="evidence" value="ECO:0007669"/>
    <property type="project" value="InterPro"/>
</dbReference>
<keyword evidence="2 3" id="KW-0378">Hydrolase</keyword>
<gene>
    <name evidence="4" type="ORF">AKJ66_04405</name>
</gene>
<reference evidence="4 5" key="1">
    <citation type="journal article" date="2016" name="Sci. Rep.">
        <title>Metabolic traits of an uncultured archaeal lineage -MSBL1- from brine pools of the Red Sea.</title>
        <authorList>
            <person name="Mwirichia R."/>
            <person name="Alam I."/>
            <person name="Rashid M."/>
            <person name="Vinu M."/>
            <person name="Ba-Alawi W."/>
            <person name="Anthony Kamau A."/>
            <person name="Kamanda Ngugi D."/>
            <person name="Goker M."/>
            <person name="Klenk H.P."/>
            <person name="Bajic V."/>
            <person name="Stingl U."/>
        </authorList>
    </citation>
    <scope>NUCLEOTIDE SEQUENCE [LARGE SCALE GENOMIC DNA]</scope>
    <source>
        <strain evidence="4">SCGC-AAA259E22</strain>
    </source>
</reference>
<name>A0A133UDU5_9EURY</name>
<dbReference type="PANTHER" id="PTHR11067">
    <property type="entry name" value="INOSINE TRIPHOSPHATE PYROPHOSPHATASE/HAM1 PROTEIN"/>
    <property type="match status" value="1"/>
</dbReference>
<dbReference type="NCBIfam" id="TIGR00042">
    <property type="entry name" value="RdgB/HAM1 family non-canonical purine NTP pyrophosphatase"/>
    <property type="match status" value="1"/>
</dbReference>
<dbReference type="SUPFAM" id="SSF52972">
    <property type="entry name" value="ITPase-like"/>
    <property type="match status" value="1"/>
</dbReference>
<evidence type="ECO:0000313" key="4">
    <source>
        <dbReference type="EMBL" id="KXA92276.1"/>
    </source>
</evidence>
<comment type="caution">
    <text evidence="4">The sequence shown here is derived from an EMBL/GenBank/DDBJ whole genome shotgun (WGS) entry which is preliminary data.</text>
</comment>
<dbReference type="Pfam" id="PF01725">
    <property type="entry name" value="Ham1p_like"/>
    <property type="match status" value="1"/>
</dbReference>
<dbReference type="PANTHER" id="PTHR11067:SF9">
    <property type="entry name" value="INOSINE TRIPHOSPHATE PYROPHOSPHATASE"/>
    <property type="match status" value="1"/>
</dbReference>
<proteinExistence type="inferred from homology"/>
<evidence type="ECO:0000313" key="5">
    <source>
        <dbReference type="Proteomes" id="UP000070657"/>
    </source>
</evidence>
<feature type="non-terminal residue" evidence="4">
    <location>
        <position position="1"/>
    </location>
</feature>